<evidence type="ECO:0000313" key="2">
    <source>
        <dbReference type="Proteomes" id="UP001500620"/>
    </source>
</evidence>
<gene>
    <name evidence="1" type="ORF">GCM10022255_053350</name>
</gene>
<dbReference type="RefSeq" id="WP_345130305.1">
    <property type="nucleotide sequence ID" value="NZ_BAABAT010000015.1"/>
</dbReference>
<accession>A0ABP8DDB8</accession>
<evidence type="ECO:0000313" key="1">
    <source>
        <dbReference type="EMBL" id="GAA4253250.1"/>
    </source>
</evidence>
<keyword evidence="2" id="KW-1185">Reference proteome</keyword>
<dbReference type="EMBL" id="BAABAT010000015">
    <property type="protein sequence ID" value="GAA4253250.1"/>
    <property type="molecule type" value="Genomic_DNA"/>
</dbReference>
<reference evidence="2" key="1">
    <citation type="journal article" date="2019" name="Int. J. Syst. Evol. Microbiol.">
        <title>The Global Catalogue of Microorganisms (GCM) 10K type strain sequencing project: providing services to taxonomists for standard genome sequencing and annotation.</title>
        <authorList>
            <consortium name="The Broad Institute Genomics Platform"/>
            <consortium name="The Broad Institute Genome Sequencing Center for Infectious Disease"/>
            <person name="Wu L."/>
            <person name="Ma J."/>
        </authorList>
    </citation>
    <scope>NUCLEOTIDE SEQUENCE [LARGE SCALE GENOMIC DNA]</scope>
    <source>
        <strain evidence="2">JCM 17441</strain>
    </source>
</reference>
<sequence>MAADPMRPSLMTKMRASLAKERDAVVLEALRAAGKVAYDELMAADRAREQLAADSMSLWDAPPATGSLLLAAWNAYMLQTLGEQFLDADYAARPGTVGYVPAVTFDQVSSWLTAVEGWASRSRQARVNPDYDIAKELSLPAGLPEWAEVVPCPPEHLTALMAAVLPLRQHIDVALYGLERAGVPAEHQGAVNKIKQLAAEAAAAADYAMGLRTERHNAELHELIENNLKNALELWFHVGQLAAMPRLLTSYRAMRPASRPDVATLPGGSRFDPWCLTDRVTLKRWQRDAKAKRAIAELWRFDPDPAATMALKAEIDAAVAAGDVVLHRNRDGSSCYFECPWSPLYEVRRPVRIAGRNLRVLQQFTLQASGDDVLTGGKFERGIIVGPFEATDEVEYCDPDGRHLNRNT</sequence>
<protein>
    <submittedName>
        <fullName evidence="1">Uncharacterized protein</fullName>
    </submittedName>
</protein>
<dbReference type="Proteomes" id="UP001500620">
    <property type="component" value="Unassembled WGS sequence"/>
</dbReference>
<name>A0ABP8DDB8_9ACTN</name>
<proteinExistence type="predicted"/>
<comment type="caution">
    <text evidence="1">The sequence shown here is derived from an EMBL/GenBank/DDBJ whole genome shotgun (WGS) entry which is preliminary data.</text>
</comment>
<organism evidence="1 2">
    <name type="scientific">Dactylosporangium darangshiense</name>
    <dbReference type="NCBI Taxonomy" id="579108"/>
    <lineage>
        <taxon>Bacteria</taxon>
        <taxon>Bacillati</taxon>
        <taxon>Actinomycetota</taxon>
        <taxon>Actinomycetes</taxon>
        <taxon>Micromonosporales</taxon>
        <taxon>Micromonosporaceae</taxon>
        <taxon>Dactylosporangium</taxon>
    </lineage>
</organism>